<dbReference type="InterPro" id="IPR023753">
    <property type="entry name" value="FAD/NAD-binding_dom"/>
</dbReference>
<gene>
    <name evidence="14" type="ORF">AWN73_01760</name>
</gene>
<dbReference type="InterPro" id="IPR012999">
    <property type="entry name" value="Pyr_OxRdtase_I_AS"/>
</dbReference>
<evidence type="ECO:0000256" key="4">
    <source>
        <dbReference type="ARBA" id="ARBA00022857"/>
    </source>
</evidence>
<evidence type="ECO:0000256" key="9">
    <source>
        <dbReference type="PIRSR" id="PIRSR000350-3"/>
    </source>
</evidence>
<evidence type="ECO:0000259" key="13">
    <source>
        <dbReference type="Pfam" id="PF07992"/>
    </source>
</evidence>
<dbReference type="GO" id="GO:0003955">
    <property type="term" value="F:NAD(P)H dehydrogenase (quinone) activity"/>
    <property type="evidence" value="ECO:0007669"/>
    <property type="project" value="TreeGrafter"/>
</dbReference>
<evidence type="ECO:0000256" key="7">
    <source>
        <dbReference type="ARBA" id="ARBA00023284"/>
    </source>
</evidence>
<sequence length="458" mass="50186">MSRYDAIIIGFGKGGKTLAGFLGKSGKKVALIEKSDKMYGGTCINIGCIPTKSLVHSSKVSSYKELNTFEENADEYKKAVEKKTNLITMLRTKNFNMLNDNENIDIYNGMASFISNEKVEIQMRDGKKVIEGEKIFINTGAQSIIPNIPGINDSKRIYTSTSMMELKELPKHLVIVGGGYIGLEFASMYATFGSKVTVIETSGKIAGREDDDISTNVKEILEKKGISFILNSSVKSFKDINEEVEVSYLELNDNSEKTIKGDAVLLATGRKPNIDGLNLENAGVKVTERGAVEVDSRLKTSASNIWAMGDVTGGLQFTYISLDDFRIIKDNLFGDGKRTINDRDVVPYSVFIDPTLARVGLSEKEAIEQGYDVKVAKLQCAAIPRARVIEEIDGMMKAVVDAKSGKILGCTLLCAEGSEIINIVATAMKAGEDYTFLRDNIFTHPTMSEALNDLFSLI</sequence>
<dbReference type="EMBL" id="LRDH01000096">
    <property type="protein sequence ID" value="PPV15839.1"/>
    <property type="molecule type" value="Genomic_DNA"/>
</dbReference>
<dbReference type="Proteomes" id="UP000238081">
    <property type="component" value="Unassembled WGS sequence"/>
</dbReference>
<dbReference type="Gene3D" id="3.30.390.30">
    <property type="match status" value="1"/>
</dbReference>
<dbReference type="InterPro" id="IPR036188">
    <property type="entry name" value="FAD/NAD-bd_sf"/>
</dbReference>
<evidence type="ECO:0000256" key="11">
    <source>
        <dbReference type="RuleBase" id="RU003691"/>
    </source>
</evidence>
<name>A0A0A6PTN9_CLOBU</name>
<evidence type="ECO:0000313" key="14">
    <source>
        <dbReference type="EMBL" id="PPV15839.1"/>
    </source>
</evidence>
<dbReference type="AlphaFoldDB" id="A0A0A6PTN9"/>
<dbReference type="Gene3D" id="3.50.50.60">
    <property type="entry name" value="FAD/NAD(P)-binding domain"/>
    <property type="match status" value="2"/>
</dbReference>
<evidence type="ECO:0000256" key="10">
    <source>
        <dbReference type="PIRSR" id="PIRSR000350-4"/>
    </source>
</evidence>
<keyword evidence="9" id="KW-0547">Nucleotide-binding</keyword>
<dbReference type="InterPro" id="IPR004099">
    <property type="entry name" value="Pyr_nucl-diS_OxRdtase_dimer"/>
</dbReference>
<keyword evidence="3 9" id="KW-0274">FAD</keyword>
<dbReference type="FunFam" id="3.30.390.30:FF:000001">
    <property type="entry name" value="Dihydrolipoyl dehydrogenase"/>
    <property type="match status" value="1"/>
</dbReference>
<reference evidence="14 15" key="1">
    <citation type="submission" date="2016-01" db="EMBL/GenBank/DDBJ databases">
        <title>Characterization of the Clostridium difficile lineages that are prevalent in Hong Kong and China.</title>
        <authorList>
            <person name="Kwok J.S.-L."/>
            <person name="Lam W.-Y."/>
            <person name="Ip M."/>
            <person name="Chan T.-F."/>
            <person name="Hawkey P.M."/>
            <person name="Tsui S.K.-W."/>
        </authorList>
    </citation>
    <scope>NUCLEOTIDE SEQUENCE [LARGE SCALE GENOMIC DNA]</scope>
    <source>
        <strain evidence="14 15">300064</strain>
    </source>
</reference>
<dbReference type="GO" id="GO:0016668">
    <property type="term" value="F:oxidoreductase activity, acting on a sulfur group of donors, NAD(P) as acceptor"/>
    <property type="evidence" value="ECO:0007669"/>
    <property type="project" value="InterPro"/>
</dbReference>
<feature type="binding site" evidence="9">
    <location>
        <position position="269"/>
    </location>
    <ligand>
        <name>NAD(+)</name>
        <dbReference type="ChEBI" id="CHEBI:57540"/>
    </ligand>
</feature>
<dbReference type="GO" id="GO:0050660">
    <property type="term" value="F:flavin adenine dinucleotide binding"/>
    <property type="evidence" value="ECO:0007669"/>
    <property type="project" value="TreeGrafter"/>
</dbReference>
<dbReference type="Pfam" id="PF02852">
    <property type="entry name" value="Pyr_redox_dim"/>
    <property type="match status" value="1"/>
</dbReference>
<feature type="binding site" evidence="9">
    <location>
        <begin position="177"/>
        <end position="184"/>
    </location>
    <ligand>
        <name>NAD(+)</name>
        <dbReference type="ChEBI" id="CHEBI:57540"/>
    </ligand>
</feature>
<keyword evidence="7 11" id="KW-0676">Redox-active center</keyword>
<dbReference type="RefSeq" id="WP_043661389.1">
    <property type="nucleotide sequence ID" value="NZ_JAIOKK010000002.1"/>
</dbReference>
<feature type="binding site" evidence="9">
    <location>
        <position position="52"/>
    </location>
    <ligand>
        <name>FAD</name>
        <dbReference type="ChEBI" id="CHEBI:57692"/>
    </ligand>
</feature>
<evidence type="ECO:0000256" key="1">
    <source>
        <dbReference type="ARBA" id="ARBA00007532"/>
    </source>
</evidence>
<evidence type="ECO:0000256" key="6">
    <source>
        <dbReference type="ARBA" id="ARBA00023157"/>
    </source>
</evidence>
<evidence type="ECO:0000313" key="15">
    <source>
        <dbReference type="Proteomes" id="UP000238081"/>
    </source>
</evidence>
<organism evidence="14 15">
    <name type="scientific">Clostridium butyricum</name>
    <dbReference type="NCBI Taxonomy" id="1492"/>
    <lineage>
        <taxon>Bacteria</taxon>
        <taxon>Bacillati</taxon>
        <taxon>Bacillota</taxon>
        <taxon>Clostridia</taxon>
        <taxon>Eubacteriales</taxon>
        <taxon>Clostridiaceae</taxon>
        <taxon>Clostridium</taxon>
    </lineage>
</organism>
<feature type="domain" description="FAD/NAD(P)-binding" evidence="13">
    <location>
        <begin position="4"/>
        <end position="319"/>
    </location>
</feature>
<dbReference type="PRINTS" id="PR00368">
    <property type="entry name" value="FADPNR"/>
</dbReference>
<comment type="caution">
    <text evidence="14">The sequence shown here is derived from an EMBL/GenBank/DDBJ whole genome shotgun (WGS) entry which is preliminary data.</text>
</comment>
<keyword evidence="9" id="KW-0520">NAD</keyword>
<proteinExistence type="inferred from homology"/>
<dbReference type="PANTHER" id="PTHR43014">
    <property type="entry name" value="MERCURIC REDUCTASE"/>
    <property type="match status" value="1"/>
</dbReference>
<feature type="binding site" evidence="9">
    <location>
        <position position="200"/>
    </location>
    <ligand>
        <name>NAD(+)</name>
        <dbReference type="ChEBI" id="CHEBI:57540"/>
    </ligand>
</feature>
<dbReference type="InterPro" id="IPR001100">
    <property type="entry name" value="Pyr_nuc-diS_OxRdtase"/>
</dbReference>
<keyword evidence="5 11" id="KW-0560">Oxidoreductase</keyword>
<dbReference type="PROSITE" id="PS00076">
    <property type="entry name" value="PYRIDINE_REDOX_1"/>
    <property type="match status" value="1"/>
</dbReference>
<dbReference type="Pfam" id="PF07992">
    <property type="entry name" value="Pyr_redox_2"/>
    <property type="match status" value="1"/>
</dbReference>
<protein>
    <submittedName>
        <fullName evidence="14">Pyridine nucleotide-disulfide oxidoreductase</fullName>
    </submittedName>
</protein>
<feature type="binding site" evidence="9">
    <location>
        <position position="310"/>
    </location>
    <ligand>
        <name>FAD</name>
        <dbReference type="ChEBI" id="CHEBI:57692"/>
    </ligand>
</feature>
<evidence type="ECO:0000256" key="5">
    <source>
        <dbReference type="ARBA" id="ARBA00023002"/>
    </source>
</evidence>
<dbReference type="SUPFAM" id="SSF55424">
    <property type="entry name" value="FAD/NAD-linked reductases, dimerisation (C-terminal) domain"/>
    <property type="match status" value="1"/>
</dbReference>
<comment type="similarity">
    <text evidence="1 11">Belongs to the class-I pyridine nucleotide-disulfide oxidoreductase family.</text>
</comment>
<feature type="active site" description="Proton acceptor" evidence="8">
    <location>
        <position position="444"/>
    </location>
</feature>
<accession>A0A0A6PTN9</accession>
<dbReference type="PRINTS" id="PR00411">
    <property type="entry name" value="PNDRDTASEI"/>
</dbReference>
<comment type="cofactor">
    <cofactor evidence="9">
        <name>FAD</name>
        <dbReference type="ChEBI" id="CHEBI:57692"/>
    </cofactor>
    <text evidence="9">Binds 1 FAD per subunit.</text>
</comment>
<feature type="domain" description="Pyridine nucleotide-disulphide oxidoreductase dimerisation" evidence="12">
    <location>
        <begin position="346"/>
        <end position="453"/>
    </location>
</feature>
<dbReference type="PANTHER" id="PTHR43014:SF4">
    <property type="entry name" value="PYRIDINE NUCLEOTIDE-DISULFIDE OXIDOREDUCTASE RCLA-RELATED"/>
    <property type="match status" value="1"/>
</dbReference>
<dbReference type="PIRSF" id="PIRSF000350">
    <property type="entry name" value="Mercury_reductase_MerA"/>
    <property type="match status" value="1"/>
</dbReference>
<dbReference type="SUPFAM" id="SSF51905">
    <property type="entry name" value="FAD/NAD(P)-binding domain"/>
    <property type="match status" value="1"/>
</dbReference>
<keyword evidence="2 11" id="KW-0285">Flavoprotein</keyword>
<evidence type="ECO:0000259" key="12">
    <source>
        <dbReference type="Pfam" id="PF02852"/>
    </source>
</evidence>
<dbReference type="InterPro" id="IPR016156">
    <property type="entry name" value="FAD/NAD-linked_Rdtase_dimer_sf"/>
</dbReference>
<evidence type="ECO:0000256" key="2">
    <source>
        <dbReference type="ARBA" id="ARBA00022630"/>
    </source>
</evidence>
<feature type="disulfide bond" description="Redox-active" evidence="10">
    <location>
        <begin position="43"/>
        <end position="48"/>
    </location>
</feature>
<keyword evidence="6" id="KW-1015">Disulfide bond</keyword>
<keyword evidence="4" id="KW-0521">NADP</keyword>
<evidence type="ECO:0000256" key="8">
    <source>
        <dbReference type="PIRSR" id="PIRSR000350-2"/>
    </source>
</evidence>
<evidence type="ECO:0000256" key="3">
    <source>
        <dbReference type="ARBA" id="ARBA00022827"/>
    </source>
</evidence>